<proteinExistence type="predicted"/>
<name>A0A645CNY8_9ZZZZ</name>
<feature type="compositionally biased region" description="Basic and acidic residues" evidence="1">
    <location>
        <begin position="46"/>
        <end position="63"/>
    </location>
</feature>
<feature type="region of interest" description="Disordered" evidence="1">
    <location>
        <begin position="44"/>
        <end position="63"/>
    </location>
</feature>
<evidence type="ECO:0000313" key="2">
    <source>
        <dbReference type="EMBL" id="MPM78482.1"/>
    </source>
</evidence>
<reference evidence="2" key="1">
    <citation type="submission" date="2019-08" db="EMBL/GenBank/DDBJ databases">
        <authorList>
            <person name="Kucharzyk K."/>
            <person name="Murdoch R.W."/>
            <person name="Higgins S."/>
            <person name="Loffler F."/>
        </authorList>
    </citation>
    <scope>NUCLEOTIDE SEQUENCE</scope>
</reference>
<gene>
    <name evidence="2" type="ORF">SDC9_125493</name>
</gene>
<dbReference type="AlphaFoldDB" id="A0A645CNY8"/>
<evidence type="ECO:0000256" key="1">
    <source>
        <dbReference type="SAM" id="MobiDB-lite"/>
    </source>
</evidence>
<dbReference type="EMBL" id="VSSQ01028677">
    <property type="protein sequence ID" value="MPM78482.1"/>
    <property type="molecule type" value="Genomic_DNA"/>
</dbReference>
<organism evidence="2">
    <name type="scientific">bioreactor metagenome</name>
    <dbReference type="NCBI Taxonomy" id="1076179"/>
    <lineage>
        <taxon>unclassified sequences</taxon>
        <taxon>metagenomes</taxon>
        <taxon>ecological metagenomes</taxon>
    </lineage>
</organism>
<comment type="caution">
    <text evidence="2">The sequence shown here is derived from an EMBL/GenBank/DDBJ whole genome shotgun (WGS) entry which is preliminary data.</text>
</comment>
<protein>
    <submittedName>
        <fullName evidence="2">Uncharacterized protein</fullName>
    </submittedName>
</protein>
<sequence length="63" mass="7567">MEFDRSEIIQRQAVYFDARKEIEDIRRGKDTDHFLPRPQIIGIIDDSSRQDDQRAQKYDARIT</sequence>
<accession>A0A645CNY8</accession>